<proteinExistence type="predicted"/>
<feature type="compositionally biased region" description="Basic residues" evidence="1">
    <location>
        <begin position="209"/>
        <end position="218"/>
    </location>
</feature>
<gene>
    <name evidence="2" type="ORF">CVIRNUC_006631</name>
</gene>
<evidence type="ECO:0000313" key="2">
    <source>
        <dbReference type="EMBL" id="CAK0783432.1"/>
    </source>
</evidence>
<feature type="compositionally biased region" description="Low complexity" evidence="1">
    <location>
        <begin position="72"/>
        <end position="85"/>
    </location>
</feature>
<evidence type="ECO:0000313" key="3">
    <source>
        <dbReference type="Proteomes" id="UP001314263"/>
    </source>
</evidence>
<sequence>MKTGQDNCVKNGKGAFSKPNTSHAETMPVQKRMRPDKGMLGVKTAVKAKGVAKQKMGRKAKQEAPERMVEKAAQQEQQTRAQQVASKAPADKLVPQPIEFPANQLHGNKDRHHASKTPAAEALGRKGASNSQQASPAAAAQGRGQSSPSEAQQAPAAQALRKKWVSQTQQRPGEATPGRQARRSAAVPAQAKQQATLPGQVVAEDSRKGPQKRPKHSAVRACRPDQQDTPSGQLSGPAAPQNKKSKQLAAKSAQKACKAAQASPDGMPRGAKRKKPADDPCLPNQEVSLAKQAPAAQPLQDRDAKEPAAKQNHAKTKACVQTNSSCSTHAAQSAWLPAHLLMTLAVRRLALCTKTDKN</sequence>
<accession>A0AAV1IB35</accession>
<feature type="compositionally biased region" description="Basic and acidic residues" evidence="1">
    <location>
        <begin position="60"/>
        <end position="70"/>
    </location>
</feature>
<protein>
    <submittedName>
        <fullName evidence="2">Uncharacterized protein</fullName>
    </submittedName>
</protein>
<dbReference type="EMBL" id="CAUYUE010000008">
    <property type="protein sequence ID" value="CAK0783432.1"/>
    <property type="molecule type" value="Genomic_DNA"/>
</dbReference>
<feature type="compositionally biased region" description="Low complexity" evidence="1">
    <location>
        <begin position="127"/>
        <end position="159"/>
    </location>
</feature>
<dbReference type="Proteomes" id="UP001314263">
    <property type="component" value="Unassembled WGS sequence"/>
</dbReference>
<feature type="compositionally biased region" description="Basic residues" evidence="1">
    <location>
        <begin position="50"/>
        <end position="59"/>
    </location>
</feature>
<comment type="caution">
    <text evidence="2">The sequence shown here is derived from an EMBL/GenBank/DDBJ whole genome shotgun (WGS) entry which is preliminary data.</text>
</comment>
<name>A0AAV1IB35_9CHLO</name>
<organism evidence="2 3">
    <name type="scientific">Coccomyxa viridis</name>
    <dbReference type="NCBI Taxonomy" id="1274662"/>
    <lineage>
        <taxon>Eukaryota</taxon>
        <taxon>Viridiplantae</taxon>
        <taxon>Chlorophyta</taxon>
        <taxon>core chlorophytes</taxon>
        <taxon>Trebouxiophyceae</taxon>
        <taxon>Trebouxiophyceae incertae sedis</taxon>
        <taxon>Coccomyxaceae</taxon>
        <taxon>Coccomyxa</taxon>
    </lineage>
</organism>
<feature type="compositionally biased region" description="Low complexity" evidence="1">
    <location>
        <begin position="289"/>
        <end position="299"/>
    </location>
</feature>
<evidence type="ECO:0000256" key="1">
    <source>
        <dbReference type="SAM" id="MobiDB-lite"/>
    </source>
</evidence>
<reference evidence="2 3" key="1">
    <citation type="submission" date="2023-10" db="EMBL/GenBank/DDBJ databases">
        <authorList>
            <person name="Maclean D."/>
            <person name="Macfadyen A."/>
        </authorList>
    </citation>
    <scope>NUCLEOTIDE SEQUENCE [LARGE SCALE GENOMIC DNA]</scope>
</reference>
<dbReference type="AlphaFoldDB" id="A0AAV1IB35"/>
<feature type="region of interest" description="Disordered" evidence="1">
    <location>
        <begin position="1"/>
        <end position="316"/>
    </location>
</feature>
<keyword evidence="3" id="KW-1185">Reference proteome</keyword>
<feature type="compositionally biased region" description="Low complexity" evidence="1">
    <location>
        <begin position="247"/>
        <end position="263"/>
    </location>
</feature>